<dbReference type="STRING" id="703135.A0A2A9NRB9"/>
<dbReference type="GO" id="GO:0030295">
    <property type="term" value="F:protein kinase activator activity"/>
    <property type="evidence" value="ECO:0007669"/>
    <property type="project" value="TreeGrafter"/>
</dbReference>
<dbReference type="GO" id="GO:1990316">
    <property type="term" value="C:Atg1/ULK1 kinase complex"/>
    <property type="evidence" value="ECO:0007669"/>
    <property type="project" value="TreeGrafter"/>
</dbReference>
<name>A0A2A9NRB9_9AGAR</name>
<dbReference type="GO" id="GO:0000422">
    <property type="term" value="P:autophagy of mitochondrion"/>
    <property type="evidence" value="ECO:0007669"/>
    <property type="project" value="TreeGrafter"/>
</dbReference>
<evidence type="ECO:0000256" key="7">
    <source>
        <dbReference type="SAM" id="MobiDB-lite"/>
    </source>
</evidence>
<keyword evidence="10" id="KW-1185">Reference proteome</keyword>
<dbReference type="PANTHER" id="PTHR28005">
    <property type="entry name" value="AUTOPHAGY-RELATED PROTEIN 17"/>
    <property type="match status" value="1"/>
</dbReference>
<feature type="domain" description="Autophagy protein ATG17-like" evidence="8">
    <location>
        <begin position="24"/>
        <end position="461"/>
    </location>
</feature>
<evidence type="ECO:0000256" key="4">
    <source>
        <dbReference type="ARBA" id="ARBA00023006"/>
    </source>
</evidence>
<feature type="compositionally biased region" description="Low complexity" evidence="7">
    <location>
        <begin position="154"/>
        <end position="169"/>
    </location>
</feature>
<evidence type="ECO:0000256" key="3">
    <source>
        <dbReference type="ARBA" id="ARBA00022490"/>
    </source>
</evidence>
<reference evidence="9 10" key="1">
    <citation type="submission" date="2014-02" db="EMBL/GenBank/DDBJ databases">
        <title>Transposable element dynamics among asymbiotic and ectomycorrhizal Amanita fungi.</title>
        <authorList>
            <consortium name="DOE Joint Genome Institute"/>
            <person name="Hess J."/>
            <person name="Skrede I."/>
            <person name="Wolfe B."/>
            <person name="LaButti K."/>
            <person name="Ohm R.A."/>
            <person name="Grigoriev I.V."/>
            <person name="Pringle A."/>
        </authorList>
    </citation>
    <scope>NUCLEOTIDE SEQUENCE [LARGE SCALE GENOMIC DNA]</scope>
    <source>
        <strain evidence="9 10">SKay4041</strain>
    </source>
</reference>
<keyword evidence="4 6" id="KW-0072">Autophagy</keyword>
<comment type="function">
    <text evidence="6">Autophagy-specific protein that functions in response to autophagy-inducing signals as a scaffold to recruit other ATG proteins to organize preautophagosomal structure (PAS) formation. Modulates the timing and magnitude of the autophagy response, such as the size of the sequestering vesicles. Plays particularly a role in pexophagy and nucleophagy.</text>
</comment>
<evidence type="ECO:0000256" key="6">
    <source>
        <dbReference type="RuleBase" id="RU368080"/>
    </source>
</evidence>
<dbReference type="GO" id="GO:0000045">
    <property type="term" value="P:autophagosome assembly"/>
    <property type="evidence" value="ECO:0007669"/>
    <property type="project" value="TreeGrafter"/>
</dbReference>
<evidence type="ECO:0000313" key="9">
    <source>
        <dbReference type="EMBL" id="PFH53089.1"/>
    </source>
</evidence>
<comment type="subcellular location">
    <subcellularLocation>
        <location evidence="6">Cytoplasm</location>
    </subcellularLocation>
    <subcellularLocation>
        <location evidence="6">Preautophagosomal structure membrane</location>
        <topology evidence="6">Peripheral membrane protein</topology>
    </subcellularLocation>
</comment>
<dbReference type="GO" id="GO:0060090">
    <property type="term" value="F:molecular adaptor activity"/>
    <property type="evidence" value="ECO:0007669"/>
    <property type="project" value="TreeGrafter"/>
</dbReference>
<evidence type="ECO:0000256" key="2">
    <source>
        <dbReference type="ARBA" id="ARBA00013806"/>
    </source>
</evidence>
<feature type="region of interest" description="Disordered" evidence="7">
    <location>
        <begin position="126"/>
        <end position="176"/>
    </location>
</feature>
<dbReference type="OrthoDB" id="1937984at2759"/>
<dbReference type="PANTHER" id="PTHR28005:SF1">
    <property type="entry name" value="AUTOPHAGY-RELATED PROTEIN 17"/>
    <property type="match status" value="1"/>
</dbReference>
<dbReference type="InterPro" id="IPR007240">
    <property type="entry name" value="Atg17"/>
</dbReference>
<dbReference type="InterPro" id="IPR045326">
    <property type="entry name" value="ATG17-like_dom"/>
</dbReference>
<dbReference type="GO" id="GO:0034727">
    <property type="term" value="P:piecemeal microautophagy of the nucleus"/>
    <property type="evidence" value="ECO:0007669"/>
    <property type="project" value="TreeGrafter"/>
</dbReference>
<sequence>MVSSQNSHQQPHLVSLVLQSKKALQHGEQLCSKAHTQSNASAQTSISIMGLDAKVKWISTAALEQLKMAANVAKCIQEKRAYLLRQIQSWDGLRVKHTDALDKILDALGAQVVPSEFHESTADSSIFGSQFSDDEMDEAGKAGRKRCGNSTPVINGHGSLNGINGSSLSKKQRSQDRSRWKTLRDFVDDQAIEDALETIDSERTAIDELLGQTEGYSETLSGTIESIRNSIPADLFPTTVAVFPHISPTTTNAEQPSTISVIQACLAAQDTMKASMAVRLEDLTRHYDQMANALRETETGPESDIFSEDDIREINRDTEELPAIIGELEESLNVIDLNRDKLQSILTSLKKNLEDLGGVLDDLDELGDIMTEMLQTQEAIETKFEEGLNGLHQHLVTLEQLHERYVSYQIAYNKLMLEMARRRQYCEALDHIVKGMAKQLEDMTVEESKVRSLFNSEYGAHLPEDICLHIGNMPTRWQVLPWDGDIVESLPEIPNDLISEARDKVGFTDVIGAESL</sequence>
<evidence type="ECO:0000256" key="1">
    <source>
        <dbReference type="ARBA" id="ARBA00006259"/>
    </source>
</evidence>
<evidence type="ECO:0000313" key="10">
    <source>
        <dbReference type="Proteomes" id="UP000242287"/>
    </source>
</evidence>
<dbReference type="EMBL" id="KZ301975">
    <property type="protein sequence ID" value="PFH53089.1"/>
    <property type="molecule type" value="Genomic_DNA"/>
</dbReference>
<evidence type="ECO:0000259" key="8">
    <source>
        <dbReference type="Pfam" id="PF04108"/>
    </source>
</evidence>
<evidence type="ECO:0000256" key="5">
    <source>
        <dbReference type="ARBA" id="ARBA00023136"/>
    </source>
</evidence>
<keyword evidence="5" id="KW-0472">Membrane</keyword>
<gene>
    <name evidence="9" type="ORF">AMATHDRAFT_55458</name>
</gene>
<protein>
    <recommendedName>
        <fullName evidence="2 6">Autophagy-related protein 17</fullName>
    </recommendedName>
</protein>
<accession>A0A2A9NRB9</accession>
<keyword evidence="3 6" id="KW-0963">Cytoplasm</keyword>
<comment type="similarity">
    <text evidence="1 6">Belongs to the ATG17 family.</text>
</comment>
<proteinExistence type="inferred from homology"/>
<dbReference type="Pfam" id="PF04108">
    <property type="entry name" value="ATG17_like"/>
    <property type="match status" value="1"/>
</dbReference>
<dbReference type="AlphaFoldDB" id="A0A2A9NRB9"/>
<dbReference type="GO" id="GO:0034045">
    <property type="term" value="C:phagophore assembly site membrane"/>
    <property type="evidence" value="ECO:0007669"/>
    <property type="project" value="UniProtKB-SubCell"/>
</dbReference>
<dbReference type="Proteomes" id="UP000242287">
    <property type="component" value="Unassembled WGS sequence"/>
</dbReference>
<organism evidence="9 10">
    <name type="scientific">Amanita thiersii Skay4041</name>
    <dbReference type="NCBI Taxonomy" id="703135"/>
    <lineage>
        <taxon>Eukaryota</taxon>
        <taxon>Fungi</taxon>
        <taxon>Dikarya</taxon>
        <taxon>Basidiomycota</taxon>
        <taxon>Agaricomycotina</taxon>
        <taxon>Agaricomycetes</taxon>
        <taxon>Agaricomycetidae</taxon>
        <taxon>Agaricales</taxon>
        <taxon>Pluteineae</taxon>
        <taxon>Amanitaceae</taxon>
        <taxon>Amanita</taxon>
    </lineage>
</organism>